<evidence type="ECO:0000313" key="3">
    <source>
        <dbReference type="Proteomes" id="UP000509510"/>
    </source>
</evidence>
<feature type="compositionally biased region" description="Polar residues" evidence="1">
    <location>
        <begin position="22"/>
        <end position="43"/>
    </location>
</feature>
<proteinExistence type="predicted"/>
<dbReference type="KEGG" id="trg:TRUGW13939_10189"/>
<name>A0A7H8RB49_TALRU</name>
<sequence length="177" mass="18579">MASAPSSKVGQGCPPHGPGPPSASNGMFQMGTCPTTTNGQRGSRWSHAAPRSLPGPATAAQASRWPRITLRSRAGAQSLFHVPCPCPGAVSGISNPHITTVPVCLCVPVSVQVAAEGQKHHGSRSSPEEQPYRHDDRPGGPPHFSLQPLAAQNGISVQRSSRSPPERIPLNPSRWPM</sequence>
<protein>
    <submittedName>
        <fullName evidence="2">Uncharacterized protein</fullName>
    </submittedName>
</protein>
<dbReference type="GeneID" id="55997670"/>
<gene>
    <name evidence="2" type="ORF">TRUGW13939_10189</name>
</gene>
<dbReference type="RefSeq" id="XP_035349195.1">
    <property type="nucleotide sequence ID" value="XM_035493302.1"/>
</dbReference>
<dbReference type="Proteomes" id="UP000509510">
    <property type="component" value="Chromosome V"/>
</dbReference>
<evidence type="ECO:0000256" key="1">
    <source>
        <dbReference type="SAM" id="MobiDB-lite"/>
    </source>
</evidence>
<feature type="region of interest" description="Disordered" evidence="1">
    <location>
        <begin position="1"/>
        <end position="65"/>
    </location>
</feature>
<dbReference type="EMBL" id="CP055902">
    <property type="protein sequence ID" value="QKX63021.1"/>
    <property type="molecule type" value="Genomic_DNA"/>
</dbReference>
<reference evidence="3" key="1">
    <citation type="submission" date="2020-06" db="EMBL/GenBank/DDBJ databases">
        <title>A chromosome-scale genome assembly of Talaromyces rugulosus W13939.</title>
        <authorList>
            <person name="Wang B."/>
            <person name="Guo L."/>
            <person name="Ye K."/>
            <person name="Wang L."/>
        </authorList>
    </citation>
    <scope>NUCLEOTIDE SEQUENCE [LARGE SCALE GENOMIC DNA]</scope>
    <source>
        <strain evidence="3">W13939</strain>
    </source>
</reference>
<evidence type="ECO:0000313" key="2">
    <source>
        <dbReference type="EMBL" id="QKX63021.1"/>
    </source>
</evidence>
<feature type="compositionally biased region" description="Basic and acidic residues" evidence="1">
    <location>
        <begin position="126"/>
        <end position="138"/>
    </location>
</feature>
<dbReference type="AlphaFoldDB" id="A0A7H8RB49"/>
<accession>A0A7H8RB49</accession>
<organism evidence="2 3">
    <name type="scientific">Talaromyces rugulosus</name>
    <name type="common">Penicillium rugulosum</name>
    <dbReference type="NCBI Taxonomy" id="121627"/>
    <lineage>
        <taxon>Eukaryota</taxon>
        <taxon>Fungi</taxon>
        <taxon>Dikarya</taxon>
        <taxon>Ascomycota</taxon>
        <taxon>Pezizomycotina</taxon>
        <taxon>Eurotiomycetes</taxon>
        <taxon>Eurotiomycetidae</taxon>
        <taxon>Eurotiales</taxon>
        <taxon>Trichocomaceae</taxon>
        <taxon>Talaromyces</taxon>
        <taxon>Talaromyces sect. Islandici</taxon>
    </lineage>
</organism>
<feature type="region of interest" description="Disordered" evidence="1">
    <location>
        <begin position="117"/>
        <end position="177"/>
    </location>
</feature>
<feature type="compositionally biased region" description="Polar residues" evidence="1">
    <location>
        <begin position="153"/>
        <end position="163"/>
    </location>
</feature>
<keyword evidence="3" id="KW-1185">Reference proteome</keyword>